<feature type="compositionally biased region" description="Pro residues" evidence="1">
    <location>
        <begin position="372"/>
        <end position="383"/>
    </location>
</feature>
<dbReference type="Pfam" id="PF07394">
    <property type="entry name" value="DUF1501"/>
    <property type="match status" value="1"/>
</dbReference>
<comment type="caution">
    <text evidence="2">The sequence shown here is derived from an EMBL/GenBank/DDBJ whole genome shotgun (WGS) entry which is preliminary data.</text>
</comment>
<dbReference type="PANTHER" id="PTHR43737:SF1">
    <property type="entry name" value="DUF1501 DOMAIN-CONTAINING PROTEIN"/>
    <property type="match status" value="1"/>
</dbReference>
<feature type="region of interest" description="Disordered" evidence="1">
    <location>
        <begin position="371"/>
        <end position="411"/>
    </location>
</feature>
<feature type="region of interest" description="Disordered" evidence="1">
    <location>
        <begin position="154"/>
        <end position="198"/>
    </location>
</feature>
<feature type="compositionally biased region" description="Low complexity" evidence="1">
    <location>
        <begin position="384"/>
        <end position="398"/>
    </location>
</feature>
<reference evidence="2" key="1">
    <citation type="submission" date="2023-06" db="EMBL/GenBank/DDBJ databases">
        <title>Survivors Of The Sea: Transcriptome response of Skeletonema marinoi to long-term dormancy.</title>
        <authorList>
            <person name="Pinder M.I.M."/>
            <person name="Kourtchenko O."/>
            <person name="Robertson E.K."/>
            <person name="Larsson T."/>
            <person name="Maumus F."/>
            <person name="Osuna-Cruz C.M."/>
            <person name="Vancaester E."/>
            <person name="Stenow R."/>
            <person name="Vandepoele K."/>
            <person name="Ploug H."/>
            <person name="Bruchert V."/>
            <person name="Godhe A."/>
            <person name="Topel M."/>
        </authorList>
    </citation>
    <scope>NUCLEOTIDE SEQUENCE</scope>
    <source>
        <strain evidence="2">R05AC</strain>
    </source>
</reference>
<feature type="compositionally biased region" description="Low complexity" evidence="1">
    <location>
        <begin position="154"/>
        <end position="185"/>
    </location>
</feature>
<sequence>MNAELGKFINEMKRQGIWEDVAIVFGSEFGRAIPTNSNGGTDHGWGGHAFLIGGGVNGGKILGDYPHPLNSAHDQYVRGRMIPTTPHEFVWNGVAQWLGVRADSDLDLVLPNRKSFSECDHYTDKDLFVDGACDCTIIDGACSCQCDTVTYSPTVTPTSSPSESPSSKPTSHPSSLPSVIPSVSPTLNPTDSPTAELPEGGILVNSIIDSDGSYEPFGCNSWSRKWASVDGSLQKFHCDRTDLYDVPAGQVFSPPYVQATIAKKVRVYAGDANANVFPIDVTLEGRVNPEAPWESIGSGDLEFNNNFERNVNSNAVFIESTYESGDVNYTYAEVDFPSNNAVYSDYKVTFSATRKYEESRLQFAEVEIPGMLLPPPPTPPPTLSPSVSPSKVPSASPTLNPTDSPTAELPEGGTLVNSIIDSDGSYESFGCNSWSRAHASVDGTLEKVSCDRTDLYDVPAGQVFSPPYVQATIAKKVRVYAGDAGTGLDPIHVTLKGRINPEAPWESIGSGDLEYSNNNARNVRSNAVFIESTYESGDVNYTYAEVGFPSNDAVYSDYEVSFSATRNYNSNRLQFAEVEIPGLLLPPPPTPPPTLSPSVSPTVPPTAQPTHPPTPSPTAAVPDNAQAVNTVLYPGSVESFGCSRTVRAGAAIAPTTEKYMCDHLDMPQQDGMWVDSMIISPAHEKLSVAKDLRLYTHNNCENCDCVDYLLEGRVDASSAWEEIGSGNFPWKDQAVCRNTRGITINSTFESGDSDRCYDSVGFPSHSTPYLDYKYTCRRTRGNHRYHQVGRIELAGYILE</sequence>
<evidence type="ECO:0000313" key="3">
    <source>
        <dbReference type="Proteomes" id="UP001224775"/>
    </source>
</evidence>
<dbReference type="PANTHER" id="PTHR43737">
    <property type="entry name" value="BLL7424 PROTEIN"/>
    <property type="match status" value="1"/>
</dbReference>
<dbReference type="EMBL" id="JATAAI010000064">
    <property type="protein sequence ID" value="KAK1732563.1"/>
    <property type="molecule type" value="Genomic_DNA"/>
</dbReference>
<evidence type="ECO:0000313" key="2">
    <source>
        <dbReference type="EMBL" id="KAK1732563.1"/>
    </source>
</evidence>
<dbReference type="Proteomes" id="UP001224775">
    <property type="component" value="Unassembled WGS sequence"/>
</dbReference>
<feature type="region of interest" description="Disordered" evidence="1">
    <location>
        <begin position="585"/>
        <end position="622"/>
    </location>
</feature>
<feature type="compositionally biased region" description="Pro residues" evidence="1">
    <location>
        <begin position="585"/>
        <end position="595"/>
    </location>
</feature>
<evidence type="ECO:0000256" key="1">
    <source>
        <dbReference type="SAM" id="MobiDB-lite"/>
    </source>
</evidence>
<dbReference type="AlphaFoldDB" id="A0AAD8XS12"/>
<protein>
    <submittedName>
        <fullName evidence="2">DUF1501 domain-containing protein</fullName>
    </submittedName>
</protein>
<accession>A0AAD8XS12</accession>
<feature type="compositionally biased region" description="Pro residues" evidence="1">
    <location>
        <begin position="602"/>
        <end position="616"/>
    </location>
</feature>
<keyword evidence="3" id="KW-1185">Reference proteome</keyword>
<name>A0AAD8XS12_9STRA</name>
<dbReference type="InterPro" id="IPR010869">
    <property type="entry name" value="DUF1501"/>
</dbReference>
<organism evidence="2 3">
    <name type="scientific">Skeletonema marinoi</name>
    <dbReference type="NCBI Taxonomy" id="267567"/>
    <lineage>
        <taxon>Eukaryota</taxon>
        <taxon>Sar</taxon>
        <taxon>Stramenopiles</taxon>
        <taxon>Ochrophyta</taxon>
        <taxon>Bacillariophyta</taxon>
        <taxon>Coscinodiscophyceae</taxon>
        <taxon>Thalassiosirophycidae</taxon>
        <taxon>Thalassiosirales</taxon>
        <taxon>Skeletonemataceae</taxon>
        <taxon>Skeletonema</taxon>
        <taxon>Skeletonema marinoi-dohrnii complex</taxon>
    </lineage>
</organism>
<gene>
    <name evidence="2" type="ORF">QTG54_016775</name>
</gene>
<proteinExistence type="predicted"/>